<dbReference type="GO" id="GO:0015628">
    <property type="term" value="P:protein secretion by the type II secretion system"/>
    <property type="evidence" value="ECO:0007669"/>
    <property type="project" value="TreeGrafter"/>
</dbReference>
<feature type="domain" description="Helix-hairpin-helix DNA-binding motif class 1" evidence="2">
    <location>
        <begin position="182"/>
        <end position="201"/>
    </location>
</feature>
<dbReference type="InterPro" id="IPR051675">
    <property type="entry name" value="Endo/Exo/Phosphatase_dom_1"/>
</dbReference>
<comment type="caution">
    <text evidence="3">The sequence shown here is derived from an EMBL/GenBank/DDBJ whole genome shotgun (WGS) entry which is preliminary data.</text>
</comment>
<proteinExistence type="predicted"/>
<feature type="domain" description="Helix-hairpin-helix DNA-binding motif class 1" evidence="2">
    <location>
        <begin position="152"/>
        <end position="171"/>
    </location>
</feature>
<evidence type="ECO:0000313" key="4">
    <source>
        <dbReference type="Proteomes" id="UP000823989"/>
    </source>
</evidence>
<dbReference type="NCBIfam" id="TIGR00426">
    <property type="entry name" value="competence protein ComEA helix-hairpin-helix repeat region"/>
    <property type="match status" value="1"/>
</dbReference>
<dbReference type="InterPro" id="IPR010994">
    <property type="entry name" value="RuvA_2-like"/>
</dbReference>
<dbReference type="InterPro" id="IPR004509">
    <property type="entry name" value="Competence_ComEA_HhH"/>
</dbReference>
<dbReference type="GO" id="GO:0003677">
    <property type="term" value="F:DNA binding"/>
    <property type="evidence" value="ECO:0007669"/>
    <property type="project" value="InterPro"/>
</dbReference>
<dbReference type="EMBL" id="DXHR01000011">
    <property type="protein sequence ID" value="HIW12307.1"/>
    <property type="molecule type" value="Genomic_DNA"/>
</dbReference>
<dbReference type="InterPro" id="IPR003583">
    <property type="entry name" value="Hlx-hairpin-Hlx_DNA-bd_motif"/>
</dbReference>
<name>A0A9D1QFQ0_9STAP</name>
<dbReference type="SUPFAM" id="SSF47781">
    <property type="entry name" value="RuvA domain 2-like"/>
    <property type="match status" value="1"/>
</dbReference>
<gene>
    <name evidence="3" type="ORF">H9891_04010</name>
</gene>
<organism evidence="3 4">
    <name type="scientific">Candidatus Salinicoccus stercoripullorum</name>
    <dbReference type="NCBI Taxonomy" id="2838756"/>
    <lineage>
        <taxon>Bacteria</taxon>
        <taxon>Bacillati</taxon>
        <taxon>Bacillota</taxon>
        <taxon>Bacilli</taxon>
        <taxon>Bacillales</taxon>
        <taxon>Staphylococcaceae</taxon>
        <taxon>Salinicoccus</taxon>
    </lineage>
</organism>
<dbReference type="GO" id="GO:0015627">
    <property type="term" value="C:type II protein secretion system complex"/>
    <property type="evidence" value="ECO:0007669"/>
    <property type="project" value="TreeGrafter"/>
</dbReference>
<dbReference type="Gene3D" id="1.10.150.320">
    <property type="entry name" value="Photosystem II 12 kDa extrinsic protein"/>
    <property type="match status" value="1"/>
</dbReference>
<evidence type="ECO:0000259" key="2">
    <source>
        <dbReference type="SMART" id="SM00278"/>
    </source>
</evidence>
<dbReference type="GO" id="GO:0006281">
    <property type="term" value="P:DNA repair"/>
    <property type="evidence" value="ECO:0007669"/>
    <property type="project" value="InterPro"/>
</dbReference>
<dbReference type="Proteomes" id="UP000823989">
    <property type="component" value="Unassembled WGS sequence"/>
</dbReference>
<keyword evidence="1" id="KW-0812">Transmembrane</keyword>
<dbReference type="Pfam" id="PF12836">
    <property type="entry name" value="HHH_3"/>
    <property type="match status" value="1"/>
</dbReference>
<protein>
    <submittedName>
        <fullName evidence="3">Helix-hairpin-helix domain-containing protein</fullName>
    </submittedName>
</protein>
<reference evidence="3" key="2">
    <citation type="submission" date="2021-04" db="EMBL/GenBank/DDBJ databases">
        <authorList>
            <person name="Gilroy R."/>
        </authorList>
    </citation>
    <scope>NUCLEOTIDE SEQUENCE</scope>
    <source>
        <strain evidence="3">ChiHjej13B12-752</strain>
    </source>
</reference>
<accession>A0A9D1QFQ0</accession>
<dbReference type="PANTHER" id="PTHR21180:SF32">
    <property type="entry name" value="ENDONUCLEASE_EXONUCLEASE_PHOSPHATASE FAMILY DOMAIN-CONTAINING PROTEIN 1"/>
    <property type="match status" value="1"/>
</dbReference>
<reference evidence="3" key="1">
    <citation type="journal article" date="2021" name="PeerJ">
        <title>Extensive microbial diversity within the chicken gut microbiome revealed by metagenomics and culture.</title>
        <authorList>
            <person name="Gilroy R."/>
            <person name="Ravi A."/>
            <person name="Getino M."/>
            <person name="Pursley I."/>
            <person name="Horton D.L."/>
            <person name="Alikhan N.F."/>
            <person name="Baker D."/>
            <person name="Gharbi K."/>
            <person name="Hall N."/>
            <person name="Watson M."/>
            <person name="Adriaenssens E.M."/>
            <person name="Foster-Nyarko E."/>
            <person name="Jarju S."/>
            <person name="Secka A."/>
            <person name="Antonio M."/>
            <person name="Oren A."/>
            <person name="Chaudhuri R.R."/>
            <person name="La Ragione R."/>
            <person name="Hildebrand F."/>
            <person name="Pallen M.J."/>
        </authorList>
    </citation>
    <scope>NUCLEOTIDE SEQUENCE</scope>
    <source>
        <strain evidence="3">ChiHjej13B12-752</strain>
    </source>
</reference>
<dbReference type="SMART" id="SM00278">
    <property type="entry name" value="HhH1"/>
    <property type="match status" value="2"/>
</dbReference>
<evidence type="ECO:0000256" key="1">
    <source>
        <dbReference type="SAM" id="Phobius"/>
    </source>
</evidence>
<keyword evidence="1" id="KW-1133">Transmembrane helix</keyword>
<sequence length="205" mass="22282">MDIKVFWKRYNLYIAGGLFLIAASALAVLLFSRDDGAEAVEAFPVREFTEESEETPAEPLDASIFVEVKGAVKHPGVFEVPKDARVKNVLEMAQPDADADLLTVNQSMKLADEMVIYVPKEGETGEFDPAAGFGSATDAESDTININTAGIPELTTLNGIGEKKAQLIIDHREESGLFMAPEDLMNVPGIGEKTFESLKPYITID</sequence>
<evidence type="ECO:0000313" key="3">
    <source>
        <dbReference type="EMBL" id="HIW12307.1"/>
    </source>
</evidence>
<keyword evidence="1" id="KW-0472">Membrane</keyword>
<dbReference type="PANTHER" id="PTHR21180">
    <property type="entry name" value="ENDONUCLEASE/EXONUCLEASE/PHOSPHATASE FAMILY DOMAIN-CONTAINING PROTEIN 1"/>
    <property type="match status" value="1"/>
</dbReference>
<feature type="transmembrane region" description="Helical" evidence="1">
    <location>
        <begin position="12"/>
        <end position="31"/>
    </location>
</feature>
<dbReference type="AlphaFoldDB" id="A0A9D1QFQ0"/>